<evidence type="ECO:0000259" key="2">
    <source>
        <dbReference type="Pfam" id="PF00957"/>
    </source>
</evidence>
<keyword evidence="1" id="KW-0472">Membrane</keyword>
<organism evidence="3 4">
    <name type="scientific">Acanthochromis polyacanthus</name>
    <name type="common">spiny chromis</name>
    <dbReference type="NCBI Taxonomy" id="80966"/>
    <lineage>
        <taxon>Eukaryota</taxon>
        <taxon>Metazoa</taxon>
        <taxon>Chordata</taxon>
        <taxon>Craniata</taxon>
        <taxon>Vertebrata</taxon>
        <taxon>Euteleostomi</taxon>
        <taxon>Actinopterygii</taxon>
        <taxon>Neopterygii</taxon>
        <taxon>Teleostei</taxon>
        <taxon>Neoteleostei</taxon>
        <taxon>Acanthomorphata</taxon>
        <taxon>Ovalentaria</taxon>
        <taxon>Pomacentridae</taxon>
        <taxon>Acanthochromis</taxon>
    </lineage>
</organism>
<feature type="transmembrane region" description="Helical" evidence="1">
    <location>
        <begin position="74"/>
        <end position="97"/>
    </location>
</feature>
<reference evidence="3" key="2">
    <citation type="submission" date="2025-09" db="UniProtKB">
        <authorList>
            <consortium name="Ensembl"/>
        </authorList>
    </citation>
    <scope>IDENTIFICATION</scope>
</reference>
<evidence type="ECO:0000313" key="3">
    <source>
        <dbReference type="Ensembl" id="ENSAPOP00000024573.1"/>
    </source>
</evidence>
<keyword evidence="1" id="KW-0812">Transmembrane</keyword>
<dbReference type="AlphaFoldDB" id="A0A3Q1G3Y2"/>
<feature type="transmembrane region" description="Helical" evidence="1">
    <location>
        <begin position="33"/>
        <end position="53"/>
    </location>
</feature>
<dbReference type="Ensembl" id="ENSAPOT00000008405.1">
    <property type="protein sequence ID" value="ENSAPOP00000024573.1"/>
    <property type="gene ID" value="ENSAPOG00000007095.1"/>
</dbReference>
<dbReference type="Proteomes" id="UP000257200">
    <property type="component" value="Unplaced"/>
</dbReference>
<proteinExistence type="predicted"/>
<dbReference type="InterPro" id="IPR042855">
    <property type="entry name" value="V_SNARE_CC"/>
</dbReference>
<dbReference type="InParanoid" id="A0A3Q1G3Y2"/>
<feature type="domain" description="V-SNARE coiled-coil homology" evidence="2">
    <location>
        <begin position="50"/>
        <end position="90"/>
    </location>
</feature>
<accession>A0A3Q1G3Y2</accession>
<reference evidence="3" key="1">
    <citation type="submission" date="2025-08" db="UniProtKB">
        <authorList>
            <consortium name="Ensembl"/>
        </authorList>
    </citation>
    <scope>IDENTIFICATION</scope>
</reference>
<dbReference type="STRING" id="80966.ENSAPOP00000024573"/>
<protein>
    <recommendedName>
        <fullName evidence="2">V-SNARE coiled-coil homology domain-containing protein</fullName>
    </recommendedName>
</protein>
<dbReference type="Gene3D" id="1.20.5.110">
    <property type="match status" value="1"/>
</dbReference>
<sequence length="113" mass="12564">TGVSGENPHMHRENIQTQRIKIPGPTDTNMDQYISSAQRVSLVVCLVFFSAQARNLDRTTKKVENSYRWKNIKLIIFIVVIVLIIVLIIVLLATGVIPVSAPMSPVVTPTIKP</sequence>
<dbReference type="Pfam" id="PF00957">
    <property type="entry name" value="Synaptobrevin"/>
    <property type="match status" value="1"/>
</dbReference>
<keyword evidence="1" id="KW-1133">Transmembrane helix</keyword>
<keyword evidence="4" id="KW-1185">Reference proteome</keyword>
<evidence type="ECO:0000313" key="4">
    <source>
        <dbReference type="Proteomes" id="UP000257200"/>
    </source>
</evidence>
<name>A0A3Q1G3Y2_9TELE</name>
<evidence type="ECO:0000256" key="1">
    <source>
        <dbReference type="SAM" id="Phobius"/>
    </source>
</evidence>